<dbReference type="Gene3D" id="1.20.1560.10">
    <property type="entry name" value="ABC transporter type 1, transmembrane domain"/>
    <property type="match status" value="1"/>
</dbReference>
<evidence type="ECO:0000256" key="9">
    <source>
        <dbReference type="ARBA" id="ARBA00023136"/>
    </source>
</evidence>
<dbReference type="Proteomes" id="UP000237839">
    <property type="component" value="Unassembled WGS sequence"/>
</dbReference>
<dbReference type="CDD" id="cd02419">
    <property type="entry name" value="Peptidase_C39C"/>
    <property type="match status" value="1"/>
</dbReference>
<dbReference type="GO" id="GO:0031640">
    <property type="term" value="P:killing of cells of another organism"/>
    <property type="evidence" value="ECO:0007669"/>
    <property type="project" value="UniProtKB-KW"/>
</dbReference>
<keyword evidence="8 13" id="KW-1133">Transmembrane helix</keyword>
<comment type="function">
    <text evidence="10">Involved in the export of calmodulin-sensitive adenylate cyclase-hemolysin (cyclolysin).</text>
</comment>
<dbReference type="PANTHER" id="PTHR24221:SF606">
    <property type="entry name" value="COLICIN V SECRETION-PROCESSING ATP-BINDING PROTEIN"/>
    <property type="match status" value="1"/>
</dbReference>
<organism evidence="17 18">
    <name type="scientific">Solimicrobium silvestre</name>
    <dbReference type="NCBI Taxonomy" id="2099400"/>
    <lineage>
        <taxon>Bacteria</taxon>
        <taxon>Pseudomonadati</taxon>
        <taxon>Pseudomonadota</taxon>
        <taxon>Betaproteobacteria</taxon>
        <taxon>Burkholderiales</taxon>
        <taxon>Oxalobacteraceae</taxon>
        <taxon>Solimicrobium</taxon>
    </lineage>
</organism>
<feature type="domain" description="Peptidase C39" evidence="16">
    <location>
        <begin position="6"/>
        <end position="125"/>
    </location>
</feature>
<feature type="domain" description="ABC transporter" evidence="14">
    <location>
        <begin position="471"/>
        <end position="704"/>
    </location>
</feature>
<reference evidence="17 18" key="1">
    <citation type="submission" date="2018-02" db="EMBL/GenBank/DDBJ databases">
        <title>Solimicrobium silvestre gen. nov., sp. nov., isolated from alpine forest soil.</title>
        <authorList>
            <person name="Margesin R."/>
            <person name="Albuquerque L."/>
            <person name="Zhang D.-C."/>
            <person name="Froufe H.J.C."/>
            <person name="Severino R."/>
            <person name="Roxo I."/>
            <person name="Egas C."/>
            <person name="Da Costa M.S."/>
        </authorList>
    </citation>
    <scope>NUCLEOTIDE SEQUENCE [LARGE SCALE GENOMIC DNA]</scope>
    <source>
        <strain evidence="17 18">S20-91</strain>
    </source>
</reference>
<dbReference type="GO" id="GO:0140359">
    <property type="term" value="F:ABC-type transporter activity"/>
    <property type="evidence" value="ECO:0007669"/>
    <property type="project" value="InterPro"/>
</dbReference>
<dbReference type="Pfam" id="PF00664">
    <property type="entry name" value="ABC_membrane"/>
    <property type="match status" value="1"/>
</dbReference>
<dbReference type="FunFam" id="3.40.50.300:FF:000299">
    <property type="entry name" value="ABC transporter ATP-binding protein/permease"/>
    <property type="match status" value="1"/>
</dbReference>
<dbReference type="PROSITE" id="PS50990">
    <property type="entry name" value="PEPTIDASE_C39"/>
    <property type="match status" value="1"/>
</dbReference>
<dbReference type="InterPro" id="IPR005074">
    <property type="entry name" value="Peptidase_C39"/>
</dbReference>
<keyword evidence="4 13" id="KW-0812">Transmembrane</keyword>
<dbReference type="RefSeq" id="WP_105529796.1">
    <property type="nucleotide sequence ID" value="NZ_PUGF01000001.1"/>
</dbReference>
<dbReference type="PROSITE" id="PS50929">
    <property type="entry name" value="ABC_TM1F"/>
    <property type="match status" value="1"/>
</dbReference>
<feature type="transmembrane region" description="Helical" evidence="13">
    <location>
        <begin position="155"/>
        <end position="180"/>
    </location>
</feature>
<evidence type="ECO:0000256" key="1">
    <source>
        <dbReference type="ARBA" id="ARBA00004651"/>
    </source>
</evidence>
<dbReference type="Gene3D" id="3.40.50.300">
    <property type="entry name" value="P-loop containing nucleotide triphosphate hydrolases"/>
    <property type="match status" value="1"/>
</dbReference>
<evidence type="ECO:0000256" key="4">
    <source>
        <dbReference type="ARBA" id="ARBA00022692"/>
    </source>
</evidence>
<dbReference type="GO" id="GO:0005524">
    <property type="term" value="F:ATP binding"/>
    <property type="evidence" value="ECO:0007669"/>
    <property type="project" value="UniProtKB-KW"/>
</dbReference>
<evidence type="ECO:0000256" key="13">
    <source>
        <dbReference type="SAM" id="Phobius"/>
    </source>
</evidence>
<feature type="domain" description="ABC transmembrane type-1" evidence="15">
    <location>
        <begin position="159"/>
        <end position="438"/>
    </location>
</feature>
<dbReference type="AlphaFoldDB" id="A0A2S9H4I5"/>
<evidence type="ECO:0000256" key="8">
    <source>
        <dbReference type="ARBA" id="ARBA00022989"/>
    </source>
</evidence>
<dbReference type="SUPFAM" id="SSF52540">
    <property type="entry name" value="P-loop containing nucleoside triphosphate hydrolases"/>
    <property type="match status" value="1"/>
</dbReference>
<evidence type="ECO:0000256" key="6">
    <source>
        <dbReference type="ARBA" id="ARBA00022741"/>
    </source>
</evidence>
<evidence type="ECO:0000259" key="16">
    <source>
        <dbReference type="PROSITE" id="PS50990"/>
    </source>
</evidence>
<dbReference type="SUPFAM" id="SSF90123">
    <property type="entry name" value="ABC transporter transmembrane region"/>
    <property type="match status" value="1"/>
</dbReference>
<dbReference type="EMBL" id="PUGF01000001">
    <property type="protein sequence ID" value="PRC94877.1"/>
    <property type="molecule type" value="Genomic_DNA"/>
</dbReference>
<evidence type="ECO:0000256" key="7">
    <source>
        <dbReference type="ARBA" id="ARBA00022840"/>
    </source>
</evidence>
<evidence type="ECO:0000256" key="5">
    <source>
        <dbReference type="ARBA" id="ARBA00022735"/>
    </source>
</evidence>
<gene>
    <name evidence="17" type="ORF">S2091_0072</name>
</gene>
<feature type="transmembrane region" description="Helical" evidence="13">
    <location>
        <begin position="377"/>
        <end position="397"/>
    </location>
</feature>
<evidence type="ECO:0000256" key="3">
    <source>
        <dbReference type="ARBA" id="ARBA00022475"/>
    </source>
</evidence>
<keyword evidence="5" id="KW-0354">Hemolysis</keyword>
<evidence type="ECO:0000256" key="12">
    <source>
        <dbReference type="ARBA" id="ARBA00072252"/>
    </source>
</evidence>
<keyword evidence="18" id="KW-1185">Reference proteome</keyword>
<dbReference type="GO" id="GO:0008234">
    <property type="term" value="F:cysteine-type peptidase activity"/>
    <property type="evidence" value="ECO:0007669"/>
    <property type="project" value="InterPro"/>
</dbReference>
<dbReference type="OrthoDB" id="8554730at2"/>
<dbReference type="GO" id="GO:0034040">
    <property type="term" value="F:ATPase-coupled lipid transmembrane transporter activity"/>
    <property type="evidence" value="ECO:0007669"/>
    <property type="project" value="TreeGrafter"/>
</dbReference>
<feature type="transmembrane region" description="Helical" evidence="13">
    <location>
        <begin position="270"/>
        <end position="291"/>
    </location>
</feature>
<keyword evidence="7" id="KW-0067">ATP-binding</keyword>
<sequence length="717" mass="79054">MKLILQTEASECGLACLAMVANHYGYHSDLADLRRQFSVSLKGATLAQIMRHAAGMELSARPLRLELDELSKLTLPCILHWNLNHFVVLKKVTKKGIAILDPTVGELRVGMKEVSRHFTGVALELAPSPSFKPKEESKKIAVRDLTGKVVGLRRALLQVLVLALALEIFAICAPLFNQFVIDEVIVSGDRELLTVLVAGFALLMVTQTLIGLARSWFLMRWSMDIGFQWASRVFAHLTQLPVAFFEKRHLGDVVSRFGSINSIQETLTSLFVESALDGLMAILALGMMLIYSPKLTLLVVIASALYGLLRWAFYMPFREASQERLVLSAKENTHFLETLRAISPLKLFGREAERRARWQNLKLDVMNRDIKTQKLSIIFKVSNTAIFGAQGLALFYIGAGLVMQNALTVGMLMAFSSYATTFSGRISSLIDLMVDLKMIGLHAERLADIVLEPVESQAGMETDTSRLQASITLRDVKFRYADGEPWVLNGINLTIPAGQSVALVGESGCGKTTLCKIIVGLLKPTEGEVLIDQIPIQQLGLPAYRKLVGTVMQDDVLLAGSIQDNISFFDAQIQTARVQECARQAAIHDEIVVMPMGYQTLVGDMGSSLSGGQKQRVLLARALYKQPIILALDEATSHLDIANEQRVNQALSQLQLTRIMVAHRPETIAAAQRVVEIVMGQVREVHTQDITLLPIRVATYSDAAYQASNYRVTISAG</sequence>
<dbReference type="GO" id="GO:0016887">
    <property type="term" value="F:ATP hydrolysis activity"/>
    <property type="evidence" value="ECO:0007669"/>
    <property type="project" value="InterPro"/>
</dbReference>
<dbReference type="InterPro" id="IPR003593">
    <property type="entry name" value="AAA+_ATPase"/>
</dbReference>
<dbReference type="Pfam" id="PF00005">
    <property type="entry name" value="ABC_tran"/>
    <property type="match status" value="1"/>
</dbReference>
<dbReference type="Gene3D" id="3.90.70.10">
    <property type="entry name" value="Cysteine proteinases"/>
    <property type="match status" value="1"/>
</dbReference>
<evidence type="ECO:0000256" key="2">
    <source>
        <dbReference type="ARBA" id="ARBA00022448"/>
    </source>
</evidence>
<comment type="similarity">
    <text evidence="11">Belongs to the ABC transporter superfamily. Cyclolysin exporter (TC 3.A.1.109.2) family.</text>
</comment>
<evidence type="ECO:0000256" key="11">
    <source>
        <dbReference type="ARBA" id="ARBA00061173"/>
    </source>
</evidence>
<comment type="caution">
    <text evidence="17">The sequence shown here is derived from an EMBL/GenBank/DDBJ whole genome shotgun (WGS) entry which is preliminary data.</text>
</comment>
<accession>A0A2S9H4I5</accession>
<dbReference type="GO" id="GO:0005886">
    <property type="term" value="C:plasma membrane"/>
    <property type="evidence" value="ECO:0007669"/>
    <property type="project" value="UniProtKB-SubCell"/>
</dbReference>
<proteinExistence type="inferred from homology"/>
<dbReference type="InterPro" id="IPR036640">
    <property type="entry name" value="ABC1_TM_sf"/>
</dbReference>
<dbReference type="SMART" id="SM00382">
    <property type="entry name" value="AAA"/>
    <property type="match status" value="1"/>
</dbReference>
<keyword evidence="3" id="KW-1003">Cell membrane</keyword>
<evidence type="ECO:0000259" key="14">
    <source>
        <dbReference type="PROSITE" id="PS50893"/>
    </source>
</evidence>
<name>A0A2S9H4I5_9BURK</name>
<dbReference type="InterPro" id="IPR003439">
    <property type="entry name" value="ABC_transporter-like_ATP-bd"/>
</dbReference>
<evidence type="ECO:0000313" key="17">
    <source>
        <dbReference type="EMBL" id="PRC94877.1"/>
    </source>
</evidence>
<keyword evidence="6" id="KW-0547">Nucleotide-binding</keyword>
<dbReference type="PANTHER" id="PTHR24221">
    <property type="entry name" value="ATP-BINDING CASSETTE SUB-FAMILY B"/>
    <property type="match status" value="1"/>
</dbReference>
<evidence type="ECO:0000313" key="18">
    <source>
        <dbReference type="Proteomes" id="UP000237839"/>
    </source>
</evidence>
<keyword evidence="2" id="KW-0813">Transport</keyword>
<protein>
    <recommendedName>
        <fullName evidence="12">Cyclolysin secretion/processing ATP-binding protein CyaB</fullName>
    </recommendedName>
</protein>
<evidence type="ECO:0000259" key="15">
    <source>
        <dbReference type="PROSITE" id="PS50929"/>
    </source>
</evidence>
<feature type="transmembrane region" description="Helical" evidence="13">
    <location>
        <begin position="192"/>
        <end position="213"/>
    </location>
</feature>
<dbReference type="PROSITE" id="PS00211">
    <property type="entry name" value="ABC_TRANSPORTER_1"/>
    <property type="match status" value="1"/>
</dbReference>
<dbReference type="InterPro" id="IPR011527">
    <property type="entry name" value="ABC1_TM_dom"/>
</dbReference>
<dbReference type="PROSITE" id="PS50893">
    <property type="entry name" value="ABC_TRANSPORTER_2"/>
    <property type="match status" value="1"/>
</dbReference>
<dbReference type="InterPro" id="IPR033838">
    <property type="entry name" value="CvaB_peptidase"/>
</dbReference>
<dbReference type="CDD" id="cd18567">
    <property type="entry name" value="ABC_6TM_CvaB_RaxB_like"/>
    <property type="match status" value="1"/>
</dbReference>
<dbReference type="GO" id="GO:0006508">
    <property type="term" value="P:proteolysis"/>
    <property type="evidence" value="ECO:0007669"/>
    <property type="project" value="InterPro"/>
</dbReference>
<evidence type="ECO:0000256" key="10">
    <source>
        <dbReference type="ARBA" id="ARBA00055355"/>
    </source>
</evidence>
<keyword evidence="5" id="KW-0204">Cytolysis</keyword>
<feature type="transmembrane region" description="Helical" evidence="13">
    <location>
        <begin position="297"/>
        <end position="317"/>
    </location>
</feature>
<dbReference type="InterPro" id="IPR027417">
    <property type="entry name" value="P-loop_NTPase"/>
</dbReference>
<dbReference type="InterPro" id="IPR039421">
    <property type="entry name" value="Type_1_exporter"/>
</dbReference>
<keyword evidence="9 13" id="KW-0472">Membrane</keyword>
<comment type="subcellular location">
    <subcellularLocation>
        <location evidence="1">Cell membrane</location>
        <topology evidence="1">Multi-pass membrane protein</topology>
    </subcellularLocation>
</comment>
<dbReference type="Pfam" id="PF03412">
    <property type="entry name" value="Peptidase_C39"/>
    <property type="match status" value="1"/>
</dbReference>
<dbReference type="InterPro" id="IPR017871">
    <property type="entry name" value="ABC_transporter-like_CS"/>
</dbReference>